<dbReference type="OrthoDB" id="77513at2759"/>
<organism evidence="2">
    <name type="scientific">Aphanomyces stellatus</name>
    <dbReference type="NCBI Taxonomy" id="120398"/>
    <lineage>
        <taxon>Eukaryota</taxon>
        <taxon>Sar</taxon>
        <taxon>Stramenopiles</taxon>
        <taxon>Oomycota</taxon>
        <taxon>Saprolegniomycetes</taxon>
        <taxon>Saprolegniales</taxon>
        <taxon>Verrucalvaceae</taxon>
        <taxon>Aphanomyces</taxon>
    </lineage>
</organism>
<feature type="region of interest" description="Disordered" evidence="1">
    <location>
        <begin position="1"/>
        <end position="191"/>
    </location>
</feature>
<name>A0A6A4ZTD2_9STRA</name>
<evidence type="ECO:0000256" key="1">
    <source>
        <dbReference type="SAM" id="MobiDB-lite"/>
    </source>
</evidence>
<protein>
    <submittedName>
        <fullName evidence="2">Uncharacterized protein</fullName>
    </submittedName>
</protein>
<feature type="compositionally biased region" description="Basic and acidic residues" evidence="1">
    <location>
        <begin position="223"/>
        <end position="237"/>
    </location>
</feature>
<evidence type="ECO:0000313" key="2">
    <source>
        <dbReference type="EMBL" id="KAF0716664.1"/>
    </source>
</evidence>
<comment type="caution">
    <text evidence="2">The sequence shown here is derived from an EMBL/GenBank/DDBJ whole genome shotgun (WGS) entry which is preliminary data.</text>
</comment>
<sequence>MTKDSVLGVEGKKTSKQAKKDRQETTAVQEEAKTATDAKESRRSPSKAPARTRNSSSAKTAKKDALTGDPETQELSKEDTVSENDEDGKEEKEEKLDYDESEDEDESDREESEEDPSEGPSIEEQEDRTLKDRRSWSRRDYSPLGEVERENNDDRRDDRRPRRRSPSFSSDEEMGIHHVKPGPQPRMVLKIKGKLKGENPANEWKYWHRVRVDKAKAEILKNRQRAAYKEIHRRSPDWDDEDEDDVTETKVHNPLPSDDDEDDNMEDFGGDEPDDEDIKAARREINREEKEAAASKRGATPRSPKTKPVKRPSTDPSRRGSSDAALRMKAEQAERRRLDLTTPSVRGQRFLQPNPLEETPRREPSDRVLRLREREAERERVRLTPNRGVQRVLEQEAARDPANRPPSRGVERIRAQWAAQEPRAPAMNILRSEIKAPEITSVAREELIKFVERRKNYERDLKSESKNHGGWGAVTPKLWIDSIKEDLLEALCKYNWYCDRETLTEGEFQARLSKMMKKPTTQREPTEADVVVWFKSMHLPGGKDVEQRLVQWNMAVERILREQQLSEYMKDKRFARLVIKTLIGRINPADLHDRVHDKDQTWKLET</sequence>
<feature type="compositionally biased region" description="Basic and acidic residues" evidence="1">
    <location>
        <begin position="10"/>
        <end position="43"/>
    </location>
</feature>
<reference evidence="2" key="1">
    <citation type="submission" date="2019-06" db="EMBL/GenBank/DDBJ databases">
        <title>Genomics analysis of Aphanomyces spp. identifies a new class of oomycete effector associated with host adaptation.</title>
        <authorList>
            <person name="Gaulin E."/>
        </authorList>
    </citation>
    <scope>NUCLEOTIDE SEQUENCE</scope>
    <source>
        <strain evidence="2">CBS 578.67</strain>
    </source>
</reference>
<feature type="non-terminal residue" evidence="2">
    <location>
        <position position="606"/>
    </location>
</feature>
<proteinExistence type="predicted"/>
<feature type="compositionally biased region" description="Basic and acidic residues" evidence="1">
    <location>
        <begin position="312"/>
        <end position="339"/>
    </location>
</feature>
<feature type="region of interest" description="Disordered" evidence="1">
    <location>
        <begin position="223"/>
        <end position="367"/>
    </location>
</feature>
<feature type="compositionally biased region" description="Acidic residues" evidence="1">
    <location>
        <begin position="96"/>
        <end position="126"/>
    </location>
</feature>
<feature type="compositionally biased region" description="Basic and acidic residues" evidence="1">
    <location>
        <begin position="358"/>
        <end position="367"/>
    </location>
</feature>
<accession>A0A6A4ZTD2</accession>
<feature type="compositionally biased region" description="Acidic residues" evidence="1">
    <location>
        <begin position="257"/>
        <end position="277"/>
    </location>
</feature>
<dbReference type="AlphaFoldDB" id="A0A6A4ZTD2"/>
<feature type="compositionally biased region" description="Basic and acidic residues" evidence="1">
    <location>
        <begin position="127"/>
        <end position="160"/>
    </location>
</feature>
<feature type="compositionally biased region" description="Basic and acidic residues" evidence="1">
    <location>
        <begin position="278"/>
        <end position="294"/>
    </location>
</feature>
<dbReference type="EMBL" id="VJMH01000373">
    <property type="protein sequence ID" value="KAF0716664.1"/>
    <property type="molecule type" value="Genomic_DNA"/>
</dbReference>
<gene>
    <name evidence="2" type="ORF">As57867_002716</name>
</gene>